<dbReference type="EMBL" id="BGPR01055560">
    <property type="protein sequence ID" value="GBO32115.1"/>
    <property type="molecule type" value="Genomic_DNA"/>
</dbReference>
<gene>
    <name evidence="1" type="ORF">AVEN_151081_1</name>
</gene>
<evidence type="ECO:0000313" key="2">
    <source>
        <dbReference type="Proteomes" id="UP000499080"/>
    </source>
</evidence>
<comment type="caution">
    <text evidence="1">The sequence shown here is derived from an EMBL/GenBank/DDBJ whole genome shotgun (WGS) entry which is preliminary data.</text>
</comment>
<name>A0A4Y2W484_ARAVE</name>
<keyword evidence="2" id="KW-1185">Reference proteome</keyword>
<proteinExistence type="predicted"/>
<organism evidence="1 2">
    <name type="scientific">Araneus ventricosus</name>
    <name type="common">Orbweaver spider</name>
    <name type="synonym">Epeira ventricosa</name>
    <dbReference type="NCBI Taxonomy" id="182803"/>
    <lineage>
        <taxon>Eukaryota</taxon>
        <taxon>Metazoa</taxon>
        <taxon>Ecdysozoa</taxon>
        <taxon>Arthropoda</taxon>
        <taxon>Chelicerata</taxon>
        <taxon>Arachnida</taxon>
        <taxon>Araneae</taxon>
        <taxon>Araneomorphae</taxon>
        <taxon>Entelegynae</taxon>
        <taxon>Araneoidea</taxon>
        <taxon>Araneidae</taxon>
        <taxon>Araneus</taxon>
    </lineage>
</organism>
<protein>
    <submittedName>
        <fullName evidence="1">Uncharacterized protein</fullName>
    </submittedName>
</protein>
<dbReference type="AlphaFoldDB" id="A0A4Y2W484"/>
<sequence length="90" mass="10252">MVVARFFPDRSALPDQSLFISPSCGIAISGNHCYGSRLFRLLQINKHETEYTVINPDFNEEYIGNAIRVIGSWNTLRRKSFSGETFPSEH</sequence>
<accession>A0A4Y2W484</accession>
<dbReference type="Proteomes" id="UP000499080">
    <property type="component" value="Unassembled WGS sequence"/>
</dbReference>
<reference evidence="1 2" key="1">
    <citation type="journal article" date="2019" name="Sci. Rep.">
        <title>Orb-weaving spider Araneus ventricosus genome elucidates the spidroin gene catalogue.</title>
        <authorList>
            <person name="Kono N."/>
            <person name="Nakamura H."/>
            <person name="Ohtoshi R."/>
            <person name="Moran D.A.P."/>
            <person name="Shinohara A."/>
            <person name="Yoshida Y."/>
            <person name="Fujiwara M."/>
            <person name="Mori M."/>
            <person name="Tomita M."/>
            <person name="Arakawa K."/>
        </authorList>
    </citation>
    <scope>NUCLEOTIDE SEQUENCE [LARGE SCALE GENOMIC DNA]</scope>
</reference>
<evidence type="ECO:0000313" key="1">
    <source>
        <dbReference type="EMBL" id="GBO32115.1"/>
    </source>
</evidence>